<dbReference type="InterPro" id="IPR008921">
    <property type="entry name" value="DNA_pol3_clamp-load_cplx_C"/>
</dbReference>
<proteinExistence type="inferred from homology"/>
<evidence type="ECO:0000256" key="4">
    <source>
        <dbReference type="ARBA" id="ARBA00022705"/>
    </source>
</evidence>
<comment type="similarity">
    <text evidence="6">Belongs to the DNA polymerase HolA subunit family.</text>
</comment>
<evidence type="ECO:0000256" key="6">
    <source>
        <dbReference type="ARBA" id="ARBA00034754"/>
    </source>
</evidence>
<name>A0A2S6IIU9_9ACTN</name>
<dbReference type="GO" id="GO:0003677">
    <property type="term" value="F:DNA binding"/>
    <property type="evidence" value="ECO:0007669"/>
    <property type="project" value="InterPro"/>
</dbReference>
<keyword evidence="2" id="KW-0808">Transferase</keyword>
<dbReference type="Proteomes" id="UP000239485">
    <property type="component" value="Unassembled WGS sequence"/>
</dbReference>
<dbReference type="NCBIfam" id="TIGR01128">
    <property type="entry name" value="holA"/>
    <property type="match status" value="1"/>
</dbReference>
<evidence type="ECO:0000256" key="3">
    <source>
        <dbReference type="ARBA" id="ARBA00022695"/>
    </source>
</evidence>
<keyword evidence="5" id="KW-0239">DNA-directed DNA polymerase</keyword>
<dbReference type="GO" id="GO:0006261">
    <property type="term" value="P:DNA-templated DNA replication"/>
    <property type="evidence" value="ECO:0007669"/>
    <property type="project" value="TreeGrafter"/>
</dbReference>
<dbReference type="SUPFAM" id="SSF48019">
    <property type="entry name" value="post-AAA+ oligomerization domain-like"/>
    <property type="match status" value="1"/>
</dbReference>
<keyword evidence="3" id="KW-0548">Nucleotidyltransferase</keyword>
<keyword evidence="11" id="KW-1185">Reference proteome</keyword>
<dbReference type="InterPro" id="IPR005790">
    <property type="entry name" value="DNA_polIII_delta"/>
</dbReference>
<evidence type="ECO:0000313" key="10">
    <source>
        <dbReference type="EMBL" id="PPK94154.1"/>
    </source>
</evidence>
<evidence type="ECO:0000256" key="1">
    <source>
        <dbReference type="ARBA" id="ARBA00012417"/>
    </source>
</evidence>
<evidence type="ECO:0000256" key="2">
    <source>
        <dbReference type="ARBA" id="ARBA00022679"/>
    </source>
</evidence>
<sequence length="341" mass="35562">MPRATAPRTAPTRPVAATAADPHDVPAAPVVLLTGPEDHLADIALSSLLARLRAQDAQLERTDVAAAGYLAGQLATWASPSLFDERSVVVVDGAEAAGDAFVGDVTAYLADPSPSTVLVVRHRGGNRARKVLETARAVPGAVEVACQPLKRDQDKIEFVLGSMRRARRRMDADAARALVDALGNELGELAAACDQLCADTEGTITAEDVRRYHGGRVEATGFDVADAAVEGHAGRALALLRHASATGVVPVLVVAALASRLRTLAKVGAERGRSADLARDLGMAPWQVDRARRDLQHWSAEALGEAIRAVAQADAAVKGAGPDGDFALERAVVTVATARGR</sequence>
<dbReference type="InterPro" id="IPR048466">
    <property type="entry name" value="DNA_pol3_delta-like_C"/>
</dbReference>
<dbReference type="SUPFAM" id="SSF52540">
    <property type="entry name" value="P-loop containing nucleoside triphosphate hydrolases"/>
    <property type="match status" value="1"/>
</dbReference>
<dbReference type="Gene3D" id="1.20.272.10">
    <property type="match status" value="1"/>
</dbReference>
<evidence type="ECO:0000256" key="7">
    <source>
        <dbReference type="ARBA" id="ARBA00049244"/>
    </source>
</evidence>
<dbReference type="RefSeq" id="WP_211291084.1">
    <property type="nucleotide sequence ID" value="NZ_PTJD01000008.1"/>
</dbReference>
<evidence type="ECO:0000256" key="8">
    <source>
        <dbReference type="SAM" id="MobiDB-lite"/>
    </source>
</evidence>
<accession>A0A2S6IIU9</accession>
<evidence type="ECO:0000313" key="11">
    <source>
        <dbReference type="Proteomes" id="UP000239485"/>
    </source>
</evidence>
<reference evidence="10 11" key="1">
    <citation type="submission" date="2018-02" db="EMBL/GenBank/DDBJ databases">
        <title>Genomic Encyclopedia of Archaeal and Bacterial Type Strains, Phase II (KMG-II): from individual species to whole genera.</title>
        <authorList>
            <person name="Goeker M."/>
        </authorList>
    </citation>
    <scope>NUCLEOTIDE SEQUENCE [LARGE SCALE GENOMIC DNA]</scope>
    <source>
        <strain evidence="10 11">DSM 22857</strain>
    </source>
</reference>
<dbReference type="PANTHER" id="PTHR34388:SF1">
    <property type="entry name" value="DNA POLYMERASE III SUBUNIT DELTA"/>
    <property type="match status" value="1"/>
</dbReference>
<dbReference type="EC" id="2.7.7.7" evidence="1"/>
<feature type="domain" description="DNA polymerase III delta subunit-like C-terminal" evidence="9">
    <location>
        <begin position="220"/>
        <end position="333"/>
    </location>
</feature>
<dbReference type="Pfam" id="PF21694">
    <property type="entry name" value="DNA_pol3_delta_C"/>
    <property type="match status" value="1"/>
</dbReference>
<protein>
    <recommendedName>
        <fullName evidence="1">DNA-directed DNA polymerase</fullName>
        <ecNumber evidence="1">2.7.7.7</ecNumber>
    </recommendedName>
</protein>
<dbReference type="InterPro" id="IPR027417">
    <property type="entry name" value="P-loop_NTPase"/>
</dbReference>
<comment type="catalytic activity">
    <reaction evidence="7">
        <text>DNA(n) + a 2'-deoxyribonucleoside 5'-triphosphate = DNA(n+1) + diphosphate</text>
        <dbReference type="Rhea" id="RHEA:22508"/>
        <dbReference type="Rhea" id="RHEA-COMP:17339"/>
        <dbReference type="Rhea" id="RHEA-COMP:17340"/>
        <dbReference type="ChEBI" id="CHEBI:33019"/>
        <dbReference type="ChEBI" id="CHEBI:61560"/>
        <dbReference type="ChEBI" id="CHEBI:173112"/>
        <dbReference type="EC" id="2.7.7.7"/>
    </reaction>
</comment>
<dbReference type="EMBL" id="PTJD01000008">
    <property type="protein sequence ID" value="PPK94154.1"/>
    <property type="molecule type" value="Genomic_DNA"/>
</dbReference>
<comment type="caution">
    <text evidence="10">The sequence shown here is derived from an EMBL/GenBank/DDBJ whole genome shotgun (WGS) entry which is preliminary data.</text>
</comment>
<evidence type="ECO:0000256" key="5">
    <source>
        <dbReference type="ARBA" id="ARBA00022932"/>
    </source>
</evidence>
<dbReference type="AlphaFoldDB" id="A0A2S6IIU9"/>
<gene>
    <name evidence="10" type="ORF">CLV92_10852</name>
</gene>
<keyword evidence="4" id="KW-0235">DNA replication</keyword>
<evidence type="ECO:0000259" key="9">
    <source>
        <dbReference type="Pfam" id="PF21694"/>
    </source>
</evidence>
<dbReference type="GO" id="GO:0003887">
    <property type="term" value="F:DNA-directed DNA polymerase activity"/>
    <property type="evidence" value="ECO:0007669"/>
    <property type="project" value="UniProtKB-KW"/>
</dbReference>
<dbReference type="Gene3D" id="3.40.50.300">
    <property type="entry name" value="P-loop containing nucleotide triphosphate hydrolases"/>
    <property type="match status" value="1"/>
</dbReference>
<organism evidence="10 11">
    <name type="scientific">Kineococcus xinjiangensis</name>
    <dbReference type="NCBI Taxonomy" id="512762"/>
    <lineage>
        <taxon>Bacteria</taxon>
        <taxon>Bacillati</taxon>
        <taxon>Actinomycetota</taxon>
        <taxon>Actinomycetes</taxon>
        <taxon>Kineosporiales</taxon>
        <taxon>Kineosporiaceae</taxon>
        <taxon>Kineococcus</taxon>
    </lineage>
</organism>
<feature type="region of interest" description="Disordered" evidence="8">
    <location>
        <begin position="1"/>
        <end position="21"/>
    </location>
</feature>
<dbReference type="GO" id="GO:0009360">
    <property type="term" value="C:DNA polymerase III complex"/>
    <property type="evidence" value="ECO:0007669"/>
    <property type="project" value="TreeGrafter"/>
</dbReference>
<dbReference type="PANTHER" id="PTHR34388">
    <property type="entry name" value="DNA POLYMERASE III SUBUNIT DELTA"/>
    <property type="match status" value="1"/>
</dbReference>